<dbReference type="UniPathway" id="UPA00009"/>
<dbReference type="Gene3D" id="3.40.50.2000">
    <property type="entry name" value="Glycogen Phosphorylase B"/>
    <property type="match status" value="2"/>
</dbReference>
<evidence type="ECO:0000313" key="9">
    <source>
        <dbReference type="EMBL" id="KDP45373.1"/>
    </source>
</evidence>
<comment type="similarity">
    <text evidence="2 7">Belongs to the UDP-glycosyltransferase family.</text>
</comment>
<dbReference type="InterPro" id="IPR002213">
    <property type="entry name" value="UDP_glucos_trans"/>
</dbReference>
<evidence type="ECO:0000259" key="8">
    <source>
        <dbReference type="PROSITE" id="PS50304"/>
    </source>
</evidence>
<dbReference type="PANTHER" id="PTHR48047:SF164">
    <property type="entry name" value="GLYCOSYLTRANSFERASE"/>
    <property type="match status" value="1"/>
</dbReference>
<dbReference type="EMBL" id="KK914232">
    <property type="protein sequence ID" value="KDP45373.1"/>
    <property type="molecule type" value="Genomic_DNA"/>
</dbReference>
<comment type="pathway">
    <text evidence="1">Pigment biosynthesis; anthocyanin biosynthesis.</text>
</comment>
<sequence length="332" mass="38092">MSNYSSCISKAVAEDKLLFRSELSNDDELITVTQFPWIKVTRNDFESIHTDAEPKGPHFEFITKVLTALLKSYVYISNSFYELESLFVDYWNNHNRQKSWCVGPLCLAKKVQRTERDEPFYEKPTWIQWLDQKLNEGSTVLYVAFGSQAEISQEQLKEIADGLEESEVNFLWVIRKKLGDGFQGRVKGRGIIVRDWVDQMEILMHKSVTGFLSHCGWNSVLESLCAGVPILAWPMIAEQHLNARMVVEEIKVGLRVETCNGSVRGFVKKEALIKMVKELMEGENGTVVSEKVKEVSDMANKAMEEGTGSSWRKLDKLIEEFCIRKEKKMSIE</sequence>
<dbReference type="OrthoDB" id="5835829at2759"/>
<keyword evidence="4 7" id="KW-0328">Glycosyltransferase</keyword>
<feature type="domain" description="Tudor" evidence="8">
    <location>
        <begin position="99"/>
        <end position="166"/>
    </location>
</feature>
<protein>
    <recommendedName>
        <fullName evidence="3">anthocyanidin 3-O-glucosyltransferase</fullName>
        <ecNumber evidence="3">2.4.1.115</ecNumber>
    </recommendedName>
</protein>
<keyword evidence="5 7" id="KW-0808">Transferase</keyword>
<evidence type="ECO:0000256" key="7">
    <source>
        <dbReference type="RuleBase" id="RU003718"/>
    </source>
</evidence>
<dbReference type="PROSITE" id="PS50304">
    <property type="entry name" value="TUDOR"/>
    <property type="match status" value="1"/>
</dbReference>
<dbReference type="EC" id="2.4.1.115" evidence="3"/>
<dbReference type="GO" id="GO:0047213">
    <property type="term" value="F:anthocyanidin 3-O-glucosyltransferase activity"/>
    <property type="evidence" value="ECO:0007669"/>
    <property type="project" value="UniProtKB-EC"/>
</dbReference>
<keyword evidence="10" id="KW-1185">Reference proteome</keyword>
<evidence type="ECO:0000256" key="3">
    <source>
        <dbReference type="ARBA" id="ARBA00012585"/>
    </source>
</evidence>
<dbReference type="PROSITE" id="PS00375">
    <property type="entry name" value="UDPGT"/>
    <property type="match status" value="1"/>
</dbReference>
<dbReference type="GO" id="GO:0009718">
    <property type="term" value="P:anthocyanin-containing compound biosynthetic process"/>
    <property type="evidence" value="ECO:0007669"/>
    <property type="project" value="UniProtKB-UniPathway"/>
</dbReference>
<dbReference type="FunFam" id="3.40.50.2000:FF:000107">
    <property type="entry name" value="Glycosyltransferase"/>
    <property type="match status" value="1"/>
</dbReference>
<dbReference type="Proteomes" id="UP000027138">
    <property type="component" value="Unassembled WGS sequence"/>
</dbReference>
<gene>
    <name evidence="9" type="ORF">JCGZ_09622</name>
</gene>
<dbReference type="PANTHER" id="PTHR48047">
    <property type="entry name" value="GLYCOSYLTRANSFERASE"/>
    <property type="match status" value="1"/>
</dbReference>
<comment type="catalytic activity">
    <reaction evidence="6">
        <text>an anthocyanidin + UDP-alpha-D-glucose + H(+) = an anthocyanidin 3-O-beta-D-glucoside + UDP</text>
        <dbReference type="Rhea" id="RHEA:20093"/>
        <dbReference type="ChEBI" id="CHEBI:15378"/>
        <dbReference type="ChEBI" id="CHEBI:16307"/>
        <dbReference type="ChEBI" id="CHEBI:58223"/>
        <dbReference type="ChEBI" id="CHEBI:58885"/>
        <dbReference type="ChEBI" id="CHEBI:143576"/>
        <dbReference type="EC" id="2.4.1.115"/>
    </reaction>
</comment>
<dbReference type="Pfam" id="PF00201">
    <property type="entry name" value="UDPGT"/>
    <property type="match status" value="1"/>
</dbReference>
<dbReference type="AlphaFoldDB" id="A0A067LDR4"/>
<accession>A0A067LDR4</accession>
<evidence type="ECO:0000313" key="10">
    <source>
        <dbReference type="Proteomes" id="UP000027138"/>
    </source>
</evidence>
<evidence type="ECO:0000256" key="6">
    <source>
        <dbReference type="ARBA" id="ARBA00047606"/>
    </source>
</evidence>
<dbReference type="CDD" id="cd03784">
    <property type="entry name" value="GT1_Gtf-like"/>
    <property type="match status" value="1"/>
</dbReference>
<organism evidence="9 10">
    <name type="scientific">Jatropha curcas</name>
    <name type="common">Barbados nut</name>
    <dbReference type="NCBI Taxonomy" id="180498"/>
    <lineage>
        <taxon>Eukaryota</taxon>
        <taxon>Viridiplantae</taxon>
        <taxon>Streptophyta</taxon>
        <taxon>Embryophyta</taxon>
        <taxon>Tracheophyta</taxon>
        <taxon>Spermatophyta</taxon>
        <taxon>Magnoliopsida</taxon>
        <taxon>eudicotyledons</taxon>
        <taxon>Gunneridae</taxon>
        <taxon>Pentapetalae</taxon>
        <taxon>rosids</taxon>
        <taxon>fabids</taxon>
        <taxon>Malpighiales</taxon>
        <taxon>Euphorbiaceae</taxon>
        <taxon>Crotonoideae</taxon>
        <taxon>Jatropheae</taxon>
        <taxon>Jatropha</taxon>
    </lineage>
</organism>
<evidence type="ECO:0000256" key="5">
    <source>
        <dbReference type="ARBA" id="ARBA00022679"/>
    </source>
</evidence>
<evidence type="ECO:0000256" key="4">
    <source>
        <dbReference type="ARBA" id="ARBA00022676"/>
    </source>
</evidence>
<evidence type="ECO:0000256" key="1">
    <source>
        <dbReference type="ARBA" id="ARBA00004935"/>
    </source>
</evidence>
<reference evidence="9 10" key="1">
    <citation type="journal article" date="2014" name="PLoS ONE">
        <title>Global Analysis of Gene Expression Profiles in Physic Nut (Jatropha curcas L.) Seedlings Exposed to Salt Stress.</title>
        <authorList>
            <person name="Zhang L."/>
            <person name="Zhang C."/>
            <person name="Wu P."/>
            <person name="Chen Y."/>
            <person name="Li M."/>
            <person name="Jiang H."/>
            <person name="Wu G."/>
        </authorList>
    </citation>
    <scope>NUCLEOTIDE SEQUENCE [LARGE SCALE GENOMIC DNA]</scope>
    <source>
        <strain evidence="10">cv. GZQX0401</strain>
        <tissue evidence="9">Young leaves</tissue>
    </source>
</reference>
<dbReference type="InterPro" id="IPR002999">
    <property type="entry name" value="Tudor"/>
</dbReference>
<evidence type="ECO:0000256" key="2">
    <source>
        <dbReference type="ARBA" id="ARBA00009995"/>
    </source>
</evidence>
<dbReference type="InterPro" id="IPR035595">
    <property type="entry name" value="UDP_glycos_trans_CS"/>
</dbReference>
<dbReference type="SUPFAM" id="SSF53756">
    <property type="entry name" value="UDP-Glycosyltransferase/glycogen phosphorylase"/>
    <property type="match status" value="1"/>
</dbReference>
<proteinExistence type="inferred from homology"/>
<name>A0A067LDR4_JATCU</name>